<keyword evidence="17" id="KW-1185">Reference proteome</keyword>
<dbReference type="Pfam" id="PF00672">
    <property type="entry name" value="HAMP"/>
    <property type="match status" value="1"/>
</dbReference>
<evidence type="ECO:0000256" key="3">
    <source>
        <dbReference type="ARBA" id="ARBA00022481"/>
    </source>
</evidence>
<feature type="compositionally biased region" description="Polar residues" evidence="10">
    <location>
        <begin position="393"/>
        <end position="415"/>
    </location>
</feature>
<dbReference type="SMART" id="SM00304">
    <property type="entry name" value="HAMP"/>
    <property type="match status" value="2"/>
</dbReference>
<evidence type="ECO:0000313" key="17">
    <source>
        <dbReference type="Proteomes" id="UP000626180"/>
    </source>
</evidence>
<dbReference type="CDD" id="cd11386">
    <property type="entry name" value="MCP_signal"/>
    <property type="match status" value="1"/>
</dbReference>
<evidence type="ECO:0000256" key="8">
    <source>
        <dbReference type="ARBA" id="ARBA00029447"/>
    </source>
</evidence>
<evidence type="ECO:0000259" key="12">
    <source>
        <dbReference type="PROSITE" id="PS50111"/>
    </source>
</evidence>
<evidence type="ECO:0000256" key="6">
    <source>
        <dbReference type="ARBA" id="ARBA00023136"/>
    </source>
</evidence>
<dbReference type="SUPFAM" id="SSF58104">
    <property type="entry name" value="Methyl-accepting chemotaxis protein (MCP) signaling domain"/>
    <property type="match status" value="1"/>
</dbReference>
<dbReference type="FunFam" id="1.10.287.950:FF:000001">
    <property type="entry name" value="Methyl-accepting chemotaxis sensory transducer"/>
    <property type="match status" value="1"/>
</dbReference>
<evidence type="ECO:0000256" key="11">
    <source>
        <dbReference type="SAM" id="Phobius"/>
    </source>
</evidence>
<evidence type="ECO:0000256" key="4">
    <source>
        <dbReference type="ARBA" id="ARBA00022692"/>
    </source>
</evidence>
<feature type="domain" description="HAMP" evidence="13">
    <location>
        <begin position="329"/>
        <end position="381"/>
    </location>
</feature>
<evidence type="ECO:0000313" key="16">
    <source>
        <dbReference type="Proteomes" id="UP000250443"/>
    </source>
</evidence>
<dbReference type="Pfam" id="PF00015">
    <property type="entry name" value="MCPsignal"/>
    <property type="match status" value="1"/>
</dbReference>
<keyword evidence="4 11" id="KW-0812">Transmembrane</keyword>
<accession>A0A2X2CW35</accession>
<keyword evidence="5 11" id="KW-1133">Transmembrane helix</keyword>
<keyword evidence="6 11" id="KW-0472">Membrane</keyword>
<reference evidence="15 16" key="1">
    <citation type="submission" date="2018-06" db="EMBL/GenBank/DDBJ databases">
        <authorList>
            <consortium name="Pathogen Informatics"/>
            <person name="Doyle S."/>
        </authorList>
    </citation>
    <scope>NUCLEOTIDE SEQUENCE [LARGE SCALE GENOMIC DNA]</scope>
    <source>
        <strain evidence="15 16">NCTC11842</strain>
    </source>
</reference>
<sequence length="657" mass="70427">MSGRRFGIAGQLAFALTVILVVVITGSGLFALRSLSVSTEEAHRQHLASEARLLADQLKTFHGTLKISTQRLAGLFERRFAAGLTRDTNERVTVGSASTPALSLQGNRLNGDFTLVDEFTSLTGGAATVFVRDGDEFVRITTSVKKEDGSRAIGTQLDHKHPAYAGLLQGQPYAGRAVLFGRNYMNQYTPVRDASGQVMAVLYVGFDYTDTQKEQFDNLSAFRIGKTGSLALLDEQNKWLVTPAGTDKPDAALASINLNAKPGTTVEWEDGKAAFQSVVAQVPGDAWKVVATLPKAEVGELIWKVGTQLALGSLLALILAIGASVVMLRHKLKPLDNLVKQAQALGEGQLSVRLQVESHDEIGKLSHSFNQMAEALSNTVDRVRHSSHDVTTRSDQLSTLSGATQRRSAEQSSQIDSMASAVEEFSATAQNIADSMRKTEQLTNENAAETRNGTASMRAASKALEQIAQSLGTTATVVNNLGERSQQIGGIISVISGIAEQTNLLALNAAIEAARAGEQGRGFAVVADEVRSLAGRTSQATREISEMIGSVQEETNRAMSSIDEGNRLMQQGLSLNGDVAQALQRIEAQIDQAVEQFTSIAQATQEQSSTATALSRNIQTIAVDNASQREAAEELASTAYELKRLAEELSHEVNRFS</sequence>
<evidence type="ECO:0000256" key="1">
    <source>
        <dbReference type="ARBA" id="ARBA00004651"/>
    </source>
</evidence>
<feature type="transmembrane region" description="Helical" evidence="11">
    <location>
        <begin position="12"/>
        <end position="32"/>
    </location>
</feature>
<evidence type="ECO:0000259" key="13">
    <source>
        <dbReference type="PROSITE" id="PS50885"/>
    </source>
</evidence>
<feature type="domain" description="Methyl-accepting transducer" evidence="12">
    <location>
        <begin position="386"/>
        <end position="622"/>
    </location>
</feature>
<dbReference type="Pfam" id="PF17201">
    <property type="entry name" value="Cache_3-Cache_2"/>
    <property type="match status" value="1"/>
</dbReference>
<dbReference type="Proteomes" id="UP000250443">
    <property type="component" value="Unassembled WGS sequence"/>
</dbReference>
<feature type="compositionally biased region" description="Basic and acidic residues" evidence="10">
    <location>
        <begin position="381"/>
        <end position="392"/>
    </location>
</feature>
<dbReference type="InterPro" id="IPR004089">
    <property type="entry name" value="MCPsignal_dom"/>
</dbReference>
<keyword evidence="2" id="KW-1003">Cell membrane</keyword>
<proteinExistence type="inferred from homology"/>
<reference evidence="14 17" key="2">
    <citation type="submission" date="2020-10" db="EMBL/GenBank/DDBJ databases">
        <title>Genome sequences of Pseudomonas isolates.</title>
        <authorList>
            <person name="Wessels L."/>
            <person name="Reich F."/>
            <person name="Hammerl J."/>
        </authorList>
    </citation>
    <scope>NUCLEOTIDE SEQUENCE [LARGE SCALE GENOMIC DNA]</scope>
    <source>
        <strain evidence="14 17">20-MO00624-0</strain>
    </source>
</reference>
<keyword evidence="3" id="KW-0488">Methylation</keyword>
<dbReference type="SMART" id="SM00283">
    <property type="entry name" value="MA"/>
    <property type="match status" value="1"/>
</dbReference>
<comment type="subcellular location">
    <subcellularLocation>
        <location evidence="1">Cell membrane</location>
        <topology evidence="1">Multi-pass membrane protein</topology>
    </subcellularLocation>
</comment>
<dbReference type="EMBL" id="JADMCD010000008">
    <property type="protein sequence ID" value="MBF8642012.1"/>
    <property type="molecule type" value="Genomic_DNA"/>
</dbReference>
<dbReference type="CDD" id="cd06225">
    <property type="entry name" value="HAMP"/>
    <property type="match status" value="1"/>
</dbReference>
<dbReference type="Gene3D" id="1.10.287.950">
    <property type="entry name" value="Methyl-accepting chemotaxis protein"/>
    <property type="match status" value="1"/>
</dbReference>
<evidence type="ECO:0000256" key="9">
    <source>
        <dbReference type="PROSITE-ProRule" id="PRU00284"/>
    </source>
</evidence>
<dbReference type="Proteomes" id="UP000626180">
    <property type="component" value="Unassembled WGS sequence"/>
</dbReference>
<dbReference type="EMBL" id="UAUF01000014">
    <property type="protein sequence ID" value="SPZ12972.1"/>
    <property type="molecule type" value="Genomic_DNA"/>
</dbReference>
<evidence type="ECO:0000313" key="14">
    <source>
        <dbReference type="EMBL" id="MBF8642012.1"/>
    </source>
</evidence>
<dbReference type="GO" id="GO:0005886">
    <property type="term" value="C:plasma membrane"/>
    <property type="evidence" value="ECO:0007669"/>
    <property type="project" value="UniProtKB-SubCell"/>
</dbReference>
<dbReference type="PROSITE" id="PS50885">
    <property type="entry name" value="HAMP"/>
    <property type="match status" value="1"/>
</dbReference>
<gene>
    <name evidence="15" type="primary">mcp4_5</name>
    <name evidence="14" type="ORF">IRZ65_15105</name>
    <name evidence="15" type="ORF">NCTC11842_04771</name>
</gene>
<dbReference type="GO" id="GO:0007165">
    <property type="term" value="P:signal transduction"/>
    <property type="evidence" value="ECO:0007669"/>
    <property type="project" value="UniProtKB-KW"/>
</dbReference>
<dbReference type="PROSITE" id="PS50111">
    <property type="entry name" value="CHEMOTAXIS_TRANSDUC_2"/>
    <property type="match status" value="1"/>
</dbReference>
<comment type="similarity">
    <text evidence="8">Belongs to the methyl-accepting chemotaxis (MCP) protein family.</text>
</comment>
<evidence type="ECO:0000256" key="7">
    <source>
        <dbReference type="ARBA" id="ARBA00023224"/>
    </source>
</evidence>
<dbReference type="InterPro" id="IPR029151">
    <property type="entry name" value="Sensor-like_sf"/>
</dbReference>
<name>A0A2X2CW35_PSELU</name>
<dbReference type="AlphaFoldDB" id="A0A2X2CW35"/>
<dbReference type="InterPro" id="IPR033462">
    <property type="entry name" value="Cache_3-Cache_2"/>
</dbReference>
<protein>
    <submittedName>
        <fullName evidence="15">Methyl-accepting chemotaxis protein</fullName>
    </submittedName>
</protein>
<evidence type="ECO:0000256" key="10">
    <source>
        <dbReference type="SAM" id="MobiDB-lite"/>
    </source>
</evidence>
<evidence type="ECO:0000313" key="15">
    <source>
        <dbReference type="EMBL" id="SPZ12972.1"/>
    </source>
</evidence>
<dbReference type="GO" id="GO:0006935">
    <property type="term" value="P:chemotaxis"/>
    <property type="evidence" value="ECO:0007669"/>
    <property type="project" value="UniProtKB-ARBA"/>
</dbReference>
<evidence type="ECO:0000256" key="2">
    <source>
        <dbReference type="ARBA" id="ARBA00022475"/>
    </source>
</evidence>
<dbReference type="CDD" id="cd18774">
    <property type="entry name" value="PDC2_HK_sensor"/>
    <property type="match status" value="1"/>
</dbReference>
<dbReference type="InterPro" id="IPR003660">
    <property type="entry name" value="HAMP_dom"/>
</dbReference>
<feature type="region of interest" description="Disordered" evidence="10">
    <location>
        <begin position="380"/>
        <end position="415"/>
    </location>
</feature>
<evidence type="ECO:0000256" key="5">
    <source>
        <dbReference type="ARBA" id="ARBA00022989"/>
    </source>
</evidence>
<organism evidence="15 16">
    <name type="scientific">Pseudomonas luteola</name>
    <dbReference type="NCBI Taxonomy" id="47886"/>
    <lineage>
        <taxon>Bacteria</taxon>
        <taxon>Pseudomonadati</taxon>
        <taxon>Pseudomonadota</taxon>
        <taxon>Gammaproteobacteria</taxon>
        <taxon>Pseudomonadales</taxon>
        <taxon>Pseudomonadaceae</taxon>
        <taxon>Pseudomonas</taxon>
    </lineage>
</organism>
<dbReference type="SUPFAM" id="SSF103190">
    <property type="entry name" value="Sensory domain-like"/>
    <property type="match status" value="1"/>
</dbReference>
<keyword evidence="7 9" id="KW-0807">Transducer</keyword>
<dbReference type="PANTHER" id="PTHR32089">
    <property type="entry name" value="METHYL-ACCEPTING CHEMOTAXIS PROTEIN MCPB"/>
    <property type="match status" value="1"/>
</dbReference>
<dbReference type="PANTHER" id="PTHR32089:SF112">
    <property type="entry name" value="LYSOZYME-LIKE PROTEIN-RELATED"/>
    <property type="match status" value="1"/>
</dbReference>